<name>A0A4V6QKG6_9LEPT</name>
<evidence type="ECO:0000256" key="1">
    <source>
        <dbReference type="ARBA" id="ARBA00022801"/>
    </source>
</evidence>
<dbReference type="SUPFAM" id="SSF52499">
    <property type="entry name" value="Isochorismatase-like hydrolases"/>
    <property type="match status" value="1"/>
</dbReference>
<dbReference type="InterPro" id="IPR000868">
    <property type="entry name" value="Isochorismatase-like_dom"/>
</dbReference>
<dbReference type="Proteomes" id="UP000297453">
    <property type="component" value="Unassembled WGS sequence"/>
</dbReference>
<proteinExistence type="predicted"/>
<dbReference type="RefSeq" id="WP_135588992.1">
    <property type="nucleotide sequence ID" value="NZ_RQEP01000018.1"/>
</dbReference>
<accession>A0A4V6QKG6</accession>
<dbReference type="Pfam" id="PF00857">
    <property type="entry name" value="Isochorismatase"/>
    <property type="match status" value="1"/>
</dbReference>
<dbReference type="Gene3D" id="3.40.50.850">
    <property type="entry name" value="Isochorismatase-like"/>
    <property type="match status" value="1"/>
</dbReference>
<dbReference type="PANTHER" id="PTHR43540:SF1">
    <property type="entry name" value="ISOCHORISMATASE HYDROLASE"/>
    <property type="match status" value="1"/>
</dbReference>
<dbReference type="GO" id="GO:0016787">
    <property type="term" value="F:hydrolase activity"/>
    <property type="evidence" value="ECO:0007669"/>
    <property type="project" value="UniProtKB-KW"/>
</dbReference>
<keyword evidence="4" id="KW-1185">Reference proteome</keyword>
<keyword evidence="1 3" id="KW-0378">Hydrolase</keyword>
<organism evidence="3 4">
    <name type="scientific">Leptospira semungkisensis</name>
    <dbReference type="NCBI Taxonomy" id="2484985"/>
    <lineage>
        <taxon>Bacteria</taxon>
        <taxon>Pseudomonadati</taxon>
        <taxon>Spirochaetota</taxon>
        <taxon>Spirochaetia</taxon>
        <taxon>Leptospirales</taxon>
        <taxon>Leptospiraceae</taxon>
        <taxon>Leptospira</taxon>
    </lineage>
</organism>
<evidence type="ECO:0000259" key="2">
    <source>
        <dbReference type="Pfam" id="PF00857"/>
    </source>
</evidence>
<dbReference type="InterPro" id="IPR036380">
    <property type="entry name" value="Isochorismatase-like_sf"/>
</dbReference>
<protein>
    <submittedName>
        <fullName evidence="3">Cysteine hydrolase</fullName>
    </submittedName>
</protein>
<dbReference type="PANTHER" id="PTHR43540">
    <property type="entry name" value="PEROXYUREIDOACRYLATE/UREIDOACRYLATE AMIDOHYDROLASE-RELATED"/>
    <property type="match status" value="1"/>
</dbReference>
<dbReference type="CDD" id="cd00431">
    <property type="entry name" value="cysteine_hydrolases"/>
    <property type="match status" value="1"/>
</dbReference>
<evidence type="ECO:0000313" key="3">
    <source>
        <dbReference type="EMBL" id="TGK00969.1"/>
    </source>
</evidence>
<sequence>MIRFLFILLLSFSLVYSSTDELRAEGKPSLDLTKTAVLVMDYQNAIVNGGYVKNPDAFLGKASQILGLARKTGVPVIYIVVGFRPGFPEVSPNNMMFGAIKKNGGLGKDPKMMEIHSAVTPQADDIIVTKHRVGAFLGTDLDMILRARGIDTLVMMGIATSGVVLSTLRYASDADYRNVVIKDLCSDRDPQVHQVLTEKVFPRQADVITSDDLIEILVGVPK</sequence>
<dbReference type="EMBL" id="RQEP01000018">
    <property type="protein sequence ID" value="TGK00969.1"/>
    <property type="molecule type" value="Genomic_DNA"/>
</dbReference>
<dbReference type="InterPro" id="IPR050272">
    <property type="entry name" value="Isochorismatase-like_hydrls"/>
</dbReference>
<dbReference type="OrthoDB" id="257098at2"/>
<reference evidence="3" key="1">
    <citation type="journal article" date="2019" name="PLoS Negl. Trop. Dis.">
        <title>Revisiting the worldwide diversity of Leptospira species in the environment.</title>
        <authorList>
            <person name="Vincent A.T."/>
            <person name="Schiettekatte O."/>
            <person name="Bourhy P."/>
            <person name="Veyrier F.J."/>
            <person name="Picardeau M."/>
        </authorList>
    </citation>
    <scope>NUCLEOTIDE SEQUENCE [LARGE SCALE GENOMIC DNA]</scope>
    <source>
        <strain evidence="3">SSS9</strain>
    </source>
</reference>
<evidence type="ECO:0000313" key="4">
    <source>
        <dbReference type="Proteomes" id="UP000297453"/>
    </source>
</evidence>
<feature type="domain" description="Isochorismatase-like" evidence="2">
    <location>
        <begin position="35"/>
        <end position="212"/>
    </location>
</feature>
<gene>
    <name evidence="3" type="ORF">EHO59_13705</name>
</gene>
<dbReference type="AlphaFoldDB" id="A0A4V6QKG6"/>
<comment type="caution">
    <text evidence="3">The sequence shown here is derived from an EMBL/GenBank/DDBJ whole genome shotgun (WGS) entry which is preliminary data.</text>
</comment>